<gene>
    <name evidence="1" type="ORF">GCM10009804_17040</name>
</gene>
<dbReference type="Proteomes" id="UP001501705">
    <property type="component" value="Unassembled WGS sequence"/>
</dbReference>
<sequence>MRAVSSLEAGDPVDPVVGLVELSDPAPELAGLVQDLDASVVPLPESRYLVLSTRERLVAVSGGFGRLGLLDELRRGRVSARIGFGAAGTALEAERRARRAVARARTIGQFAAVVATTDDAELVIGSTASEHDETTVLPIPLAVAERRSGIDAAALLRLVDLANDRGAEGLTAGDVATALDLEPRAARRTLQRLADAGVVHLLDSAHTGKVGRPRKAYRVTLR</sequence>
<reference evidence="1 2" key="1">
    <citation type="journal article" date="2019" name="Int. J. Syst. Evol. Microbiol.">
        <title>The Global Catalogue of Microorganisms (GCM) 10K type strain sequencing project: providing services to taxonomists for standard genome sequencing and annotation.</title>
        <authorList>
            <consortium name="The Broad Institute Genomics Platform"/>
            <consortium name="The Broad Institute Genome Sequencing Center for Infectious Disease"/>
            <person name="Wu L."/>
            <person name="Ma J."/>
        </authorList>
    </citation>
    <scope>NUCLEOTIDE SEQUENCE [LARGE SCALE GENOMIC DNA]</scope>
    <source>
        <strain evidence="1 2">JCM 15572</strain>
    </source>
</reference>
<evidence type="ECO:0008006" key="3">
    <source>
        <dbReference type="Google" id="ProtNLM"/>
    </source>
</evidence>
<dbReference type="InterPro" id="IPR036388">
    <property type="entry name" value="WH-like_DNA-bd_sf"/>
</dbReference>
<evidence type="ECO:0000313" key="2">
    <source>
        <dbReference type="Proteomes" id="UP001501705"/>
    </source>
</evidence>
<organism evidence="1 2">
    <name type="scientific">Kribbella hippodromi</name>
    <dbReference type="NCBI Taxonomy" id="434347"/>
    <lineage>
        <taxon>Bacteria</taxon>
        <taxon>Bacillati</taxon>
        <taxon>Actinomycetota</taxon>
        <taxon>Actinomycetes</taxon>
        <taxon>Propionibacteriales</taxon>
        <taxon>Kribbellaceae</taxon>
        <taxon>Kribbella</taxon>
    </lineage>
</organism>
<dbReference type="EMBL" id="BAAAPH010000004">
    <property type="protein sequence ID" value="GAA1560829.1"/>
    <property type="molecule type" value="Genomic_DNA"/>
</dbReference>
<evidence type="ECO:0000313" key="1">
    <source>
        <dbReference type="EMBL" id="GAA1560829.1"/>
    </source>
</evidence>
<proteinExistence type="predicted"/>
<name>A0ABN2CLR0_9ACTN</name>
<dbReference type="SUPFAM" id="SSF46785">
    <property type="entry name" value="Winged helix' DNA-binding domain"/>
    <property type="match status" value="1"/>
</dbReference>
<comment type="caution">
    <text evidence="1">The sequence shown here is derived from an EMBL/GenBank/DDBJ whole genome shotgun (WGS) entry which is preliminary data.</text>
</comment>
<protein>
    <recommendedName>
        <fullName evidence="3">Transcriptional regulator</fullName>
    </recommendedName>
</protein>
<dbReference type="InterPro" id="IPR036390">
    <property type="entry name" value="WH_DNA-bd_sf"/>
</dbReference>
<keyword evidence="2" id="KW-1185">Reference proteome</keyword>
<dbReference type="Gene3D" id="1.10.10.10">
    <property type="entry name" value="Winged helix-like DNA-binding domain superfamily/Winged helix DNA-binding domain"/>
    <property type="match status" value="1"/>
</dbReference>
<accession>A0ABN2CLR0</accession>